<dbReference type="AlphaFoldDB" id="A0A6D2J0Z3"/>
<comment type="caution">
    <text evidence="2">The sequence shown here is derived from an EMBL/GenBank/DDBJ whole genome shotgun (WGS) entry which is preliminary data.</text>
</comment>
<keyword evidence="3" id="KW-1185">Reference proteome</keyword>
<dbReference type="Pfam" id="PF03004">
    <property type="entry name" value="Transposase_24"/>
    <property type="match status" value="1"/>
</dbReference>
<protein>
    <recommendedName>
        <fullName evidence="1">DUF8039 domain-containing protein</fullName>
    </recommendedName>
</protein>
<organism evidence="2 3">
    <name type="scientific">Microthlaspi erraticum</name>
    <dbReference type="NCBI Taxonomy" id="1685480"/>
    <lineage>
        <taxon>Eukaryota</taxon>
        <taxon>Viridiplantae</taxon>
        <taxon>Streptophyta</taxon>
        <taxon>Embryophyta</taxon>
        <taxon>Tracheophyta</taxon>
        <taxon>Spermatophyta</taxon>
        <taxon>Magnoliopsida</taxon>
        <taxon>eudicotyledons</taxon>
        <taxon>Gunneridae</taxon>
        <taxon>Pentapetalae</taxon>
        <taxon>rosids</taxon>
        <taxon>malvids</taxon>
        <taxon>Brassicales</taxon>
        <taxon>Brassicaceae</taxon>
        <taxon>Coluteocarpeae</taxon>
        <taxon>Microthlaspi</taxon>
    </lineage>
</organism>
<dbReference type="Proteomes" id="UP000467841">
    <property type="component" value="Unassembled WGS sequence"/>
</dbReference>
<dbReference type="Pfam" id="PF26133">
    <property type="entry name" value="DUF8039"/>
    <property type="match status" value="1"/>
</dbReference>
<dbReference type="OrthoDB" id="1104387at2759"/>
<dbReference type="PANTHER" id="PTHR33018">
    <property type="entry name" value="OS10G0338966 PROTEIN-RELATED"/>
    <property type="match status" value="1"/>
</dbReference>
<gene>
    <name evidence="2" type="ORF">MERR_LOCUS20718</name>
</gene>
<name>A0A6D2J0Z3_9BRAS</name>
<evidence type="ECO:0000259" key="1">
    <source>
        <dbReference type="Pfam" id="PF26133"/>
    </source>
</evidence>
<feature type="domain" description="DUF8039" evidence="1">
    <location>
        <begin position="396"/>
        <end position="477"/>
    </location>
</feature>
<proteinExistence type="predicted"/>
<sequence>MRKVAENPNEKVSVTFNDFGDHVGSGSITLSSFLGVLVREHVPVTISDWRKVDTMTKQEMWEEIQGRFNLQEKWQRVVIFKQMGNIWRGWKSRLLSDVRAAKTVAQRIDLKPSNIPSIQVWNSWVRSKTNAAFMEISDKYRKMRQNQIPHTTSRKGMLRLADDMKKKSKDPSKVTRSKVSIAGHTHADGRPVKPQFAETIEQIQSLDSEMDSTSAADNIREDAVSKILGKDKPGRVRGFGRGITATKLAFLQSRDAKMAEMKSEIEELKGIVRDLAGKKTSNGDSEASESIGGFKEGVRVEILDWIQSGDVVVGEGEFRYAEPMYKIGRIPIGPNAMAVLVKSALSSEASLWRPTTDVLYLEEAVGCKIPWPMDKVLLYKDPVASENVSMQNKEGETRRCKIYDWTNKDDEVIAEGVVCSSNSKEKVNNIPLGPSAVCIEVVKVFNDNAHLWRPTTDSSLIGDAINEKIAWPVLKIDVTAATTTDATLPKAQSPCSNSSTKSPKQKCFLLDCSNSGRKVAEGRVVSTDPNDLCHHVPLGPNASKVWVEVAKIGNAKVWRPNSEIE</sequence>
<evidence type="ECO:0000313" key="3">
    <source>
        <dbReference type="Proteomes" id="UP000467841"/>
    </source>
</evidence>
<dbReference type="EMBL" id="CACVBM020001133">
    <property type="protein sequence ID" value="CAA7033483.1"/>
    <property type="molecule type" value="Genomic_DNA"/>
</dbReference>
<dbReference type="InterPro" id="IPR004252">
    <property type="entry name" value="Probable_transposase_24"/>
</dbReference>
<accession>A0A6D2J0Z3</accession>
<evidence type="ECO:0000313" key="2">
    <source>
        <dbReference type="EMBL" id="CAA7033483.1"/>
    </source>
</evidence>
<dbReference type="PANTHER" id="PTHR33018:SF34">
    <property type="entry name" value="OS02G0472350 PROTEIN"/>
    <property type="match status" value="1"/>
</dbReference>
<dbReference type="InterPro" id="IPR058352">
    <property type="entry name" value="DUF8039"/>
</dbReference>
<reference evidence="2" key="1">
    <citation type="submission" date="2020-01" db="EMBL/GenBank/DDBJ databases">
        <authorList>
            <person name="Mishra B."/>
        </authorList>
    </citation>
    <scope>NUCLEOTIDE SEQUENCE [LARGE SCALE GENOMIC DNA]</scope>
</reference>